<gene>
    <name evidence="3" type="ORF">B0J13DRAFT_494194</name>
</gene>
<dbReference type="EMBL" id="JAGMUU010000002">
    <property type="protein sequence ID" value="KAH7160538.1"/>
    <property type="molecule type" value="Genomic_DNA"/>
</dbReference>
<keyword evidence="4" id="KW-1185">Reference proteome</keyword>
<dbReference type="InterPro" id="IPR011989">
    <property type="entry name" value="ARM-like"/>
</dbReference>
<dbReference type="PANTHER" id="PTHR46312">
    <property type="entry name" value="NACHT DOMAIN-CONTAINING PROTEIN"/>
    <property type="match status" value="1"/>
</dbReference>
<dbReference type="PROSITE" id="PS50837">
    <property type="entry name" value="NACHT"/>
    <property type="match status" value="1"/>
</dbReference>
<organism evidence="3 4">
    <name type="scientific">Dactylonectria estremocensis</name>
    <dbReference type="NCBI Taxonomy" id="1079267"/>
    <lineage>
        <taxon>Eukaryota</taxon>
        <taxon>Fungi</taxon>
        <taxon>Dikarya</taxon>
        <taxon>Ascomycota</taxon>
        <taxon>Pezizomycotina</taxon>
        <taxon>Sordariomycetes</taxon>
        <taxon>Hypocreomycetidae</taxon>
        <taxon>Hypocreales</taxon>
        <taxon>Nectriaceae</taxon>
        <taxon>Dactylonectria</taxon>
    </lineage>
</organism>
<dbReference type="InterPro" id="IPR027417">
    <property type="entry name" value="P-loop_NTPase"/>
</dbReference>
<keyword evidence="1" id="KW-0472">Membrane</keyword>
<keyword evidence="1" id="KW-1133">Transmembrane helix</keyword>
<dbReference type="InterPro" id="IPR055496">
    <property type="entry name" value="DUF7068"/>
</dbReference>
<reference evidence="3" key="1">
    <citation type="journal article" date="2021" name="Nat. Commun.">
        <title>Genetic determinants of endophytism in the Arabidopsis root mycobiome.</title>
        <authorList>
            <person name="Mesny F."/>
            <person name="Miyauchi S."/>
            <person name="Thiergart T."/>
            <person name="Pickel B."/>
            <person name="Atanasova L."/>
            <person name="Karlsson M."/>
            <person name="Huettel B."/>
            <person name="Barry K.W."/>
            <person name="Haridas S."/>
            <person name="Chen C."/>
            <person name="Bauer D."/>
            <person name="Andreopoulos W."/>
            <person name="Pangilinan J."/>
            <person name="LaButti K."/>
            <person name="Riley R."/>
            <person name="Lipzen A."/>
            <person name="Clum A."/>
            <person name="Drula E."/>
            <person name="Henrissat B."/>
            <person name="Kohler A."/>
            <person name="Grigoriev I.V."/>
            <person name="Martin F.M."/>
            <person name="Hacquard S."/>
        </authorList>
    </citation>
    <scope>NUCLEOTIDE SEQUENCE</scope>
    <source>
        <strain evidence="3">MPI-CAGE-AT-0021</strain>
    </source>
</reference>
<dbReference type="InterPro" id="IPR029058">
    <property type="entry name" value="AB_hydrolase_fold"/>
</dbReference>
<dbReference type="PANTHER" id="PTHR46312:SF2">
    <property type="entry name" value="NUCLEOTIDE-BINDING OLIGOMERIZATION DOMAIN-CONTAINING PROTEIN 2-LIKE"/>
    <property type="match status" value="1"/>
</dbReference>
<feature type="domain" description="NACHT" evidence="2">
    <location>
        <begin position="433"/>
        <end position="566"/>
    </location>
</feature>
<dbReference type="Gene3D" id="1.25.10.10">
    <property type="entry name" value="Leucine-rich Repeat Variant"/>
    <property type="match status" value="3"/>
</dbReference>
<evidence type="ECO:0000256" key="1">
    <source>
        <dbReference type="SAM" id="Phobius"/>
    </source>
</evidence>
<feature type="transmembrane region" description="Helical" evidence="1">
    <location>
        <begin position="247"/>
        <end position="274"/>
    </location>
</feature>
<dbReference type="Gene3D" id="3.40.50.1820">
    <property type="entry name" value="alpha/beta hydrolase"/>
    <property type="match status" value="1"/>
</dbReference>
<dbReference type="Gene3D" id="3.40.50.300">
    <property type="entry name" value="P-loop containing nucleotide triphosphate hydrolases"/>
    <property type="match status" value="1"/>
</dbReference>
<evidence type="ECO:0000259" key="2">
    <source>
        <dbReference type="PROSITE" id="PS50837"/>
    </source>
</evidence>
<dbReference type="Pfam" id="PF23238">
    <property type="entry name" value="DUF7068"/>
    <property type="match status" value="1"/>
</dbReference>
<dbReference type="Proteomes" id="UP000717696">
    <property type="component" value="Unassembled WGS sequence"/>
</dbReference>
<accession>A0A9P9JCP1</accession>
<evidence type="ECO:0000313" key="4">
    <source>
        <dbReference type="Proteomes" id="UP000717696"/>
    </source>
</evidence>
<dbReference type="InterPro" id="IPR003593">
    <property type="entry name" value="AAA+_ATPase"/>
</dbReference>
<dbReference type="Pfam" id="PF05729">
    <property type="entry name" value="NACHT"/>
    <property type="match status" value="1"/>
</dbReference>
<sequence length="1282" mass="145788">MAVNAGQQTGPAGLLRVYPVDENTNTDIDIIAIHGLDTRSPDTWIWKDRGDAKKQVNWLQDSNMLPSIVGQARIFTCDWPADMFQKSIPSTLEESAQFLLRSIRQRLEQNKKAGKDRPVFFIASCLGGIILIKALEIDRHDGDKTGRLSLTTATRGIVFLATPFRGTAFKDMPDLTLKVWALFKDQTATALMDYTKEPTPNLDELVSRFFDLRRERSYHVFTFWEAHETSLVSKIYLAWLFSKRASWVCFAALFLSGVLFSPWLLVLCLLWRLVFPSCQPKQLVDKSSATAQIPEQQRLNRCHVLMNKFGDSRCRDYEQVANKIEEIVGKIREGTPLEKADAWIRDKHYTEQRLRIDRLSGDPLPMHQCYINLAIVEQSGQDAGHSKEGDAAASPFSLFARQKVETPNKTAQVELATIFNQRKGRDDRAIQPRRILIRGRAGVGKTTLCKKIIYEFTQGTWVEWSQLFDRVLWVPLRNLKLEERRREPGYDFARLFSHEYFTLPNNRPDLARELSHALETKNSKTLFLLDGLDEVSQDLTGDGSMPRFLTELLKQPNVIITSRPSAKPPPDLDLELETIGFYPGQVTEYLQMTFASSKADEVQSFLEKHWLIQGLVRIPIQLDALCYTWDDFDPGIVPDTMSSIYRAIERRLWKKDVVRLDKMSEGNARSGRPAEIEPRVETEIALLECLAFNGLHSDVIDFTPAYRDEIVHMLPLSTLSLDETLARLSFLRTSDSSSKIEYRNYHFIHLTFQEYFAARYFLRQRKHDKQLEYIFNGQSNPQSDTPTAPVKFLQKHKYTARYDIMWRFVAGLLDADGQAGPFIHLIEEEPLDLLGPTHQRLVMHCLSEISSDLPIRGDLEQRLSKWLLFECTFRHTASLASEVEFPELALDKAFYEGSEDTKRTILKSLTERATIPQKILKAVAARLEDQDKYVRSAALEALGGRSALPEEILKAVVARLEDEDDDVQRAAADALGRRPALPKEILQAVAARLEHQHEDVRRAAVDALGRRSALPEEILKAVATRLEDQHENIRYAAAVALGHQSALPEEILQAVAARLEHQHEDVRWAAAVALGRQSALPEEILQAVAARLEHEDEDVRWAAAVALGRQSALPEEILQAVAARLEHEDDDVRWAAADVLASQSALPKEILQAVAARLEHEDEDVQRAAADALASQSALPEEILKAVAARLEHQRQYVRRAAEAVLRRHAEFYRTLLNGPYVPSLYGILLQQSFNEQLSWYIDDGESCVNMSEDIRRLSIHNKQNNVRAMIKKARPTDFPSR</sequence>
<dbReference type="SUPFAM" id="SSF53474">
    <property type="entry name" value="alpha/beta-Hydrolases"/>
    <property type="match status" value="1"/>
</dbReference>
<dbReference type="SUPFAM" id="SSF52540">
    <property type="entry name" value="P-loop containing nucleoside triphosphate hydrolases"/>
    <property type="match status" value="1"/>
</dbReference>
<dbReference type="SUPFAM" id="SSF48371">
    <property type="entry name" value="ARM repeat"/>
    <property type="match status" value="1"/>
</dbReference>
<name>A0A9P9JCP1_9HYPO</name>
<protein>
    <submittedName>
        <fullName evidence="3">Peptidase C14</fullName>
    </submittedName>
</protein>
<comment type="caution">
    <text evidence="3">The sequence shown here is derived from an EMBL/GenBank/DDBJ whole genome shotgun (WGS) entry which is preliminary data.</text>
</comment>
<evidence type="ECO:0000313" key="3">
    <source>
        <dbReference type="EMBL" id="KAH7160538.1"/>
    </source>
</evidence>
<dbReference type="OrthoDB" id="427518at2759"/>
<dbReference type="InterPro" id="IPR007111">
    <property type="entry name" value="NACHT_NTPase"/>
</dbReference>
<dbReference type="Pfam" id="PF13646">
    <property type="entry name" value="HEAT_2"/>
    <property type="match status" value="3"/>
</dbReference>
<dbReference type="SMART" id="SM00382">
    <property type="entry name" value="AAA"/>
    <property type="match status" value="1"/>
</dbReference>
<keyword evidence="1" id="KW-0812">Transmembrane</keyword>
<dbReference type="InterPro" id="IPR016024">
    <property type="entry name" value="ARM-type_fold"/>
</dbReference>
<proteinExistence type="predicted"/>